<keyword evidence="1" id="KW-0677">Repeat</keyword>
<dbReference type="AlphaFoldDB" id="A0A1S8KMJ5"/>
<keyword evidence="5" id="KW-0129">CBS domain</keyword>
<dbReference type="OrthoDB" id="1790451at2"/>
<dbReference type="InterPro" id="IPR046342">
    <property type="entry name" value="CBS_dom_sf"/>
</dbReference>
<sequence length="432" mass="48326">MTTKHNKIINYIEAFPIGQKLSVRKIAKELDVSEGTAYRAIKSAEDSGLVTTIERVGTIRIDGRDIQKINTLTFSEILKIIDGEILGGEAGLDKPLNRFFIGAMTEEAMERYLADHSLMIIGNRQEAQKLSLETGAAVLITGGFKADQAIIELANELALPLMSTSYDTFTVSSMINRAMSDQLIKKEILLVSHIYTRMEDTDYLLAKGTVFDYKVLNRKDGHSKFPIINHQNRLVGVISASDIIGKEDNTPLDTIMTREAKVAKPYMSVATAAHMMIWEGLEFMPVIEDDLTLTGIISRQDIMKAMQSQQQQAHIHDTILDQVRTLIEDVGNDQFTFTVSPQMTNQLGTISYGVLTEIITSTSQIMLAKNRVNNISIEQIQLHYFKLIQLGAEVIIKPTIFDESRRFARMDVEVIDMNGLAAKALITCQYID</sequence>
<dbReference type="InterPro" id="IPR029069">
    <property type="entry name" value="HotDog_dom_sf"/>
</dbReference>
<dbReference type="GeneID" id="42694397"/>
<dbReference type="EMBL" id="MUYF01000003">
    <property type="protein sequence ID" value="OOL80964.1"/>
    <property type="molecule type" value="Genomic_DNA"/>
</dbReference>
<dbReference type="InterPro" id="IPR051462">
    <property type="entry name" value="CBS_domain-containing"/>
</dbReference>
<dbReference type="KEGG" id="dpm:FNV33_05405"/>
<dbReference type="SUPFAM" id="SSF46785">
    <property type="entry name" value="Winged helix' DNA-binding domain"/>
    <property type="match status" value="1"/>
</dbReference>
<dbReference type="GO" id="GO:0003700">
    <property type="term" value="F:DNA-binding transcription factor activity"/>
    <property type="evidence" value="ECO:0007669"/>
    <property type="project" value="InterPro"/>
</dbReference>
<dbReference type="SMART" id="SM00116">
    <property type="entry name" value="CBS"/>
    <property type="match status" value="2"/>
</dbReference>
<feature type="domain" description="CBS" evidence="6">
    <location>
        <begin position="256"/>
        <end position="318"/>
    </location>
</feature>
<name>A0A1S8KMJ5_9LACT</name>
<dbReference type="GO" id="GO:0003677">
    <property type="term" value="F:DNA binding"/>
    <property type="evidence" value="ECO:0007669"/>
    <property type="project" value="UniProtKB-KW"/>
</dbReference>
<evidence type="ECO:0000256" key="3">
    <source>
        <dbReference type="ARBA" id="ARBA00023125"/>
    </source>
</evidence>
<evidence type="ECO:0000313" key="9">
    <source>
        <dbReference type="EMBL" id="RAN63204.1"/>
    </source>
</evidence>
<dbReference type="InterPro" id="IPR000644">
    <property type="entry name" value="CBS_dom"/>
</dbReference>
<dbReference type="Pfam" id="PF00571">
    <property type="entry name" value="CBS"/>
    <property type="match status" value="2"/>
</dbReference>
<keyword evidence="2" id="KW-0805">Transcription regulation</keyword>
<evidence type="ECO:0000256" key="1">
    <source>
        <dbReference type="ARBA" id="ARBA00022737"/>
    </source>
</evidence>
<dbReference type="SUPFAM" id="SSF75138">
    <property type="entry name" value="HprK N-terminal domain-like"/>
    <property type="match status" value="1"/>
</dbReference>
<dbReference type="InterPro" id="IPR000524">
    <property type="entry name" value="Tscrpt_reg_HTH_GntR"/>
</dbReference>
<dbReference type="Gene3D" id="3.10.580.10">
    <property type="entry name" value="CBS-domain"/>
    <property type="match status" value="1"/>
</dbReference>
<dbReference type="Proteomes" id="UP000249099">
    <property type="component" value="Unassembled WGS sequence"/>
</dbReference>
<accession>A0A1S8KMJ5</accession>
<reference evidence="8 12" key="3">
    <citation type="submission" date="2019-07" db="EMBL/GenBank/DDBJ databases">
        <title>Genome assembly of a nasal isolate of Dolosigranulum pigrum from a chronic sinusitis patient.</title>
        <authorList>
            <person name="Baig S."/>
            <person name="Overballe-Petersen S."/>
            <person name="Kaspar U."/>
            <person name="Rendboe A."/>
            <person name="de Man T."/>
            <person name="Liu C."/>
            <person name="Price L.B."/>
            <person name="Stegger M."/>
            <person name="Becker K."/>
            <person name="Skytt Andersen P."/>
        </authorList>
    </citation>
    <scope>NUCLEOTIDE SEQUENCE [LARGE SCALE GENOMIC DNA]</scope>
    <source>
        <strain evidence="8 12">83VPs-KB5</strain>
    </source>
</reference>
<evidence type="ECO:0000259" key="6">
    <source>
        <dbReference type="PROSITE" id="PS51371"/>
    </source>
</evidence>
<dbReference type="PROSITE" id="PS51371">
    <property type="entry name" value="CBS"/>
    <property type="match status" value="1"/>
</dbReference>
<organism evidence="7 10">
    <name type="scientific">Dolosigranulum pigrum</name>
    <dbReference type="NCBI Taxonomy" id="29394"/>
    <lineage>
        <taxon>Bacteria</taxon>
        <taxon>Bacillati</taxon>
        <taxon>Bacillota</taxon>
        <taxon>Bacilli</taxon>
        <taxon>Lactobacillales</taxon>
        <taxon>Carnobacteriaceae</taxon>
        <taxon>Dolosigranulum</taxon>
    </lineage>
</organism>
<dbReference type="InterPro" id="IPR010766">
    <property type="entry name" value="DRTGG"/>
</dbReference>
<dbReference type="InterPro" id="IPR028979">
    <property type="entry name" value="Ser_kin/Pase_Hpr-like_N_sf"/>
</dbReference>
<evidence type="ECO:0000313" key="12">
    <source>
        <dbReference type="Proteomes" id="UP000315953"/>
    </source>
</evidence>
<evidence type="ECO:0000313" key="8">
    <source>
        <dbReference type="EMBL" id="QDO91521.1"/>
    </source>
</evidence>
<dbReference type="Gene3D" id="3.40.1390.20">
    <property type="entry name" value="HprK N-terminal domain-like"/>
    <property type="match status" value="1"/>
</dbReference>
<reference evidence="9 11" key="2">
    <citation type="submission" date="2017-03" db="EMBL/GenBank/DDBJ databases">
        <title>wgs assembly of Dolosigranulum pigrum KPL CDC strains.</title>
        <authorList>
            <person name="Brugger S.D."/>
            <person name="Pettigrew M."/>
            <person name="Kong Y."/>
            <person name="Lemon K.P."/>
        </authorList>
    </citation>
    <scope>NUCLEOTIDE SEQUENCE [LARGE SCALE GENOMIC DNA]</scope>
    <source>
        <strain evidence="9 11">KPL1931_CDC4294-98</strain>
    </source>
</reference>
<evidence type="ECO:0000313" key="11">
    <source>
        <dbReference type="Proteomes" id="UP000249099"/>
    </source>
</evidence>
<dbReference type="EMBL" id="CP041626">
    <property type="protein sequence ID" value="QDO91521.1"/>
    <property type="molecule type" value="Genomic_DNA"/>
</dbReference>
<dbReference type="Pfam" id="PF07085">
    <property type="entry name" value="DRTGG"/>
    <property type="match status" value="1"/>
</dbReference>
<dbReference type="PANTHER" id="PTHR48108:SF35">
    <property type="entry name" value="ZINC METALLOPROTEASE MJ0392"/>
    <property type="match status" value="1"/>
</dbReference>
<dbReference type="InterPro" id="IPR036390">
    <property type="entry name" value="WH_DNA-bd_sf"/>
</dbReference>
<dbReference type="PANTHER" id="PTHR48108">
    <property type="entry name" value="CBS DOMAIN-CONTAINING PROTEIN CBSX2, CHLOROPLASTIC"/>
    <property type="match status" value="1"/>
</dbReference>
<dbReference type="InterPro" id="IPR036388">
    <property type="entry name" value="WH-like_DNA-bd_sf"/>
</dbReference>
<evidence type="ECO:0000256" key="4">
    <source>
        <dbReference type="ARBA" id="ARBA00023163"/>
    </source>
</evidence>
<dbReference type="Gene3D" id="1.10.10.10">
    <property type="entry name" value="Winged helix-like DNA-binding domain superfamily/Winged helix DNA-binding domain"/>
    <property type="match status" value="1"/>
</dbReference>
<gene>
    <name evidence="9" type="ORF">B8A44_05920</name>
    <name evidence="7" type="ORF">BWX42_03585</name>
    <name evidence="8" type="ORF">FNV33_05405</name>
</gene>
<dbReference type="SUPFAM" id="SSF54637">
    <property type="entry name" value="Thioesterase/thiol ester dehydrase-isomerase"/>
    <property type="match status" value="1"/>
</dbReference>
<evidence type="ECO:0000313" key="10">
    <source>
        <dbReference type="Proteomes" id="UP000190409"/>
    </source>
</evidence>
<dbReference type="Pfam" id="PF00392">
    <property type="entry name" value="GntR"/>
    <property type="match status" value="1"/>
</dbReference>
<protein>
    <submittedName>
        <fullName evidence="8">CBS domain-containing protein</fullName>
    </submittedName>
</protein>
<evidence type="ECO:0000313" key="7">
    <source>
        <dbReference type="EMBL" id="OOL80964.1"/>
    </source>
</evidence>
<dbReference type="EMBL" id="NAQV01000017">
    <property type="protein sequence ID" value="RAN63204.1"/>
    <property type="molecule type" value="Genomic_DNA"/>
</dbReference>
<proteinExistence type="predicted"/>
<dbReference type="Gene3D" id="3.10.129.10">
    <property type="entry name" value="Hotdog Thioesterase"/>
    <property type="match status" value="1"/>
</dbReference>
<dbReference type="CDD" id="cd04596">
    <property type="entry name" value="CBS_pair_DRTGG_assoc"/>
    <property type="match status" value="1"/>
</dbReference>
<reference evidence="7 10" key="1">
    <citation type="submission" date="2017-01" db="EMBL/GenBank/DDBJ databases">
        <title>Complete Genome Sequence of Dolosigranulum pigrum isolated from a Patient with interstitial lung disease.</title>
        <authorList>
            <person name="Mukhopadhyay R."/>
            <person name="Joaquin J."/>
            <person name="Hogue R."/>
            <person name="Fitzgerald S."/>
            <person name="Jospin G."/>
            <person name="Eisen J.A."/>
            <person name="Chaturvedi V."/>
        </authorList>
    </citation>
    <scope>NUCLEOTIDE SEQUENCE [LARGE SCALE GENOMIC DNA]</scope>
    <source>
        <strain evidence="7 10">15S00348</strain>
    </source>
</reference>
<dbReference type="Proteomes" id="UP000190409">
    <property type="component" value="Unassembled WGS sequence"/>
</dbReference>
<dbReference type="Proteomes" id="UP000315953">
    <property type="component" value="Chromosome"/>
</dbReference>
<keyword evidence="4" id="KW-0804">Transcription</keyword>
<dbReference type="SUPFAM" id="SSF54631">
    <property type="entry name" value="CBS-domain pair"/>
    <property type="match status" value="1"/>
</dbReference>
<dbReference type="RefSeq" id="WP_004636050.1">
    <property type="nucleotide sequence ID" value="NZ_CALFGV010000021.1"/>
</dbReference>
<evidence type="ECO:0000256" key="2">
    <source>
        <dbReference type="ARBA" id="ARBA00023015"/>
    </source>
</evidence>
<keyword evidence="3" id="KW-0238">DNA-binding</keyword>
<evidence type="ECO:0000256" key="5">
    <source>
        <dbReference type="PROSITE-ProRule" id="PRU00703"/>
    </source>
</evidence>